<dbReference type="NCBIfam" id="TIGR01354">
    <property type="entry name" value="cyt_deam_tetra"/>
    <property type="match status" value="1"/>
</dbReference>
<evidence type="ECO:0000256" key="3">
    <source>
        <dbReference type="ARBA" id="ARBA00006576"/>
    </source>
</evidence>
<dbReference type="Gene3D" id="3.40.140.10">
    <property type="entry name" value="Cytidine Deaminase, domain 2"/>
    <property type="match status" value="1"/>
</dbReference>
<sequence length="135" mass="14241">MTELIELAEAALRNSHAPYSRFRVGAALRSQAGHVYSGCNVECASYPLGGCAERAAIAAAVLAEGPSLRITELHVVARDDSGTLRSAAPCGACRQLILEFSSDAVIGFLGHDGKAQRWSIRDLLPAAFNLESQSA</sequence>
<evidence type="ECO:0000256" key="9">
    <source>
        <dbReference type="ARBA" id="ARBA00032005"/>
    </source>
</evidence>
<comment type="cofactor">
    <cofactor evidence="1 12">
        <name>Zn(2+)</name>
        <dbReference type="ChEBI" id="CHEBI:29105"/>
    </cofactor>
</comment>
<proteinExistence type="inferred from homology"/>
<evidence type="ECO:0000256" key="6">
    <source>
        <dbReference type="ARBA" id="ARBA00022723"/>
    </source>
</evidence>
<keyword evidence="7 12" id="KW-0378">Hydrolase</keyword>
<dbReference type="GO" id="GO:0004126">
    <property type="term" value="F:cytidine deaminase activity"/>
    <property type="evidence" value="ECO:0007669"/>
    <property type="project" value="UniProtKB-EC"/>
</dbReference>
<dbReference type="EMBL" id="JALNMH010000010">
    <property type="protein sequence ID" value="MCK7594536.1"/>
    <property type="molecule type" value="Genomic_DNA"/>
</dbReference>
<evidence type="ECO:0000256" key="7">
    <source>
        <dbReference type="ARBA" id="ARBA00022801"/>
    </source>
</evidence>
<keyword evidence="15" id="KW-1185">Reference proteome</keyword>
<dbReference type="PANTHER" id="PTHR11644">
    <property type="entry name" value="CYTIDINE DEAMINASE"/>
    <property type="match status" value="1"/>
</dbReference>
<name>A0ABT0GJ07_9GAMM</name>
<evidence type="ECO:0000256" key="8">
    <source>
        <dbReference type="ARBA" id="ARBA00022833"/>
    </source>
</evidence>
<evidence type="ECO:0000256" key="11">
    <source>
        <dbReference type="ARBA" id="ARBA00049558"/>
    </source>
</evidence>
<evidence type="ECO:0000256" key="4">
    <source>
        <dbReference type="ARBA" id="ARBA00012783"/>
    </source>
</evidence>
<reference evidence="14" key="1">
    <citation type="submission" date="2022-04" db="EMBL/GenBank/DDBJ databases">
        <title>Lysobacter sp. CAU 1642 isolated from sea sand.</title>
        <authorList>
            <person name="Kim W."/>
        </authorList>
    </citation>
    <scope>NUCLEOTIDE SEQUENCE</scope>
    <source>
        <strain evidence="14">CAU 1642</strain>
    </source>
</reference>
<keyword evidence="8 12" id="KW-0862">Zinc</keyword>
<comment type="similarity">
    <text evidence="3 12">Belongs to the cytidine and deoxycytidylate deaminase family.</text>
</comment>
<dbReference type="Pfam" id="PF00383">
    <property type="entry name" value="dCMP_cyt_deam_1"/>
    <property type="match status" value="1"/>
</dbReference>
<dbReference type="InterPro" id="IPR016192">
    <property type="entry name" value="APOBEC/CMP_deaminase_Zn-bd"/>
</dbReference>
<keyword evidence="6 12" id="KW-0479">Metal-binding</keyword>
<dbReference type="InterPro" id="IPR016193">
    <property type="entry name" value="Cytidine_deaminase-like"/>
</dbReference>
<dbReference type="NCBIfam" id="NF004064">
    <property type="entry name" value="PRK05578.1"/>
    <property type="match status" value="1"/>
</dbReference>
<evidence type="ECO:0000256" key="1">
    <source>
        <dbReference type="ARBA" id="ARBA00001947"/>
    </source>
</evidence>
<dbReference type="PROSITE" id="PS00903">
    <property type="entry name" value="CYT_DCMP_DEAMINASES_1"/>
    <property type="match status" value="1"/>
</dbReference>
<evidence type="ECO:0000256" key="5">
    <source>
        <dbReference type="ARBA" id="ARBA00018266"/>
    </source>
</evidence>
<evidence type="ECO:0000259" key="13">
    <source>
        <dbReference type="PROSITE" id="PS51747"/>
    </source>
</evidence>
<dbReference type="Proteomes" id="UP001431449">
    <property type="component" value="Unassembled WGS sequence"/>
</dbReference>
<evidence type="ECO:0000256" key="12">
    <source>
        <dbReference type="RuleBase" id="RU364006"/>
    </source>
</evidence>
<dbReference type="InterPro" id="IPR006262">
    <property type="entry name" value="Cyt_deam_tetra"/>
</dbReference>
<dbReference type="InterPro" id="IPR050202">
    <property type="entry name" value="Cyt/Deoxycyt_deaminase"/>
</dbReference>
<protein>
    <recommendedName>
        <fullName evidence="5 12">Cytidine deaminase</fullName>
        <ecNumber evidence="4 12">3.5.4.5</ecNumber>
    </recommendedName>
    <alternativeName>
        <fullName evidence="9 12">Cytidine aminohydrolase</fullName>
    </alternativeName>
</protein>
<accession>A0ABT0GJ07</accession>
<dbReference type="InterPro" id="IPR002125">
    <property type="entry name" value="CMP_dCMP_dom"/>
</dbReference>
<feature type="domain" description="CMP/dCMP-type deaminase" evidence="13">
    <location>
        <begin position="1"/>
        <end position="131"/>
    </location>
</feature>
<dbReference type="PROSITE" id="PS51747">
    <property type="entry name" value="CYT_DCMP_DEAMINASES_2"/>
    <property type="match status" value="1"/>
</dbReference>
<comment type="catalytic activity">
    <reaction evidence="11 12">
        <text>cytidine + H2O + H(+) = uridine + NH4(+)</text>
        <dbReference type="Rhea" id="RHEA:16069"/>
        <dbReference type="ChEBI" id="CHEBI:15377"/>
        <dbReference type="ChEBI" id="CHEBI:15378"/>
        <dbReference type="ChEBI" id="CHEBI:16704"/>
        <dbReference type="ChEBI" id="CHEBI:17562"/>
        <dbReference type="ChEBI" id="CHEBI:28938"/>
        <dbReference type="EC" id="3.5.4.5"/>
    </reaction>
</comment>
<dbReference type="EC" id="3.5.4.5" evidence="4 12"/>
<dbReference type="RefSeq" id="WP_248209998.1">
    <property type="nucleotide sequence ID" value="NZ_JALNMH010000010.1"/>
</dbReference>
<evidence type="ECO:0000313" key="14">
    <source>
        <dbReference type="EMBL" id="MCK7594536.1"/>
    </source>
</evidence>
<evidence type="ECO:0000256" key="2">
    <source>
        <dbReference type="ARBA" id="ARBA00003949"/>
    </source>
</evidence>
<evidence type="ECO:0000313" key="15">
    <source>
        <dbReference type="Proteomes" id="UP001431449"/>
    </source>
</evidence>
<comment type="function">
    <text evidence="2 12">This enzyme scavenges exogenous and endogenous cytidine and 2'-deoxycytidine for UMP synthesis.</text>
</comment>
<dbReference type="CDD" id="cd01283">
    <property type="entry name" value="cytidine_deaminase"/>
    <property type="match status" value="1"/>
</dbReference>
<gene>
    <name evidence="14" type="primary">cdd</name>
    <name evidence="14" type="ORF">M0G41_12755</name>
</gene>
<evidence type="ECO:0000256" key="10">
    <source>
        <dbReference type="ARBA" id="ARBA00049252"/>
    </source>
</evidence>
<organism evidence="14 15">
    <name type="scientific">Pseudomarimonas salicorniae</name>
    <dbReference type="NCBI Taxonomy" id="2933270"/>
    <lineage>
        <taxon>Bacteria</taxon>
        <taxon>Pseudomonadati</taxon>
        <taxon>Pseudomonadota</taxon>
        <taxon>Gammaproteobacteria</taxon>
        <taxon>Lysobacterales</taxon>
        <taxon>Lysobacteraceae</taxon>
        <taxon>Pseudomarimonas</taxon>
    </lineage>
</organism>
<comment type="caution">
    <text evidence="14">The sequence shown here is derived from an EMBL/GenBank/DDBJ whole genome shotgun (WGS) entry which is preliminary data.</text>
</comment>
<dbReference type="SUPFAM" id="SSF53927">
    <property type="entry name" value="Cytidine deaminase-like"/>
    <property type="match status" value="1"/>
</dbReference>
<comment type="catalytic activity">
    <reaction evidence="10 12">
        <text>2'-deoxycytidine + H2O + H(+) = 2'-deoxyuridine + NH4(+)</text>
        <dbReference type="Rhea" id="RHEA:13433"/>
        <dbReference type="ChEBI" id="CHEBI:15377"/>
        <dbReference type="ChEBI" id="CHEBI:15378"/>
        <dbReference type="ChEBI" id="CHEBI:15698"/>
        <dbReference type="ChEBI" id="CHEBI:16450"/>
        <dbReference type="ChEBI" id="CHEBI:28938"/>
        <dbReference type="EC" id="3.5.4.5"/>
    </reaction>
</comment>
<dbReference type="PANTHER" id="PTHR11644:SF2">
    <property type="entry name" value="CYTIDINE DEAMINASE"/>
    <property type="match status" value="1"/>
</dbReference>